<feature type="compositionally biased region" description="Low complexity" evidence="7">
    <location>
        <begin position="1"/>
        <end position="16"/>
    </location>
</feature>
<feature type="region of interest" description="Disordered" evidence="7">
    <location>
        <begin position="1033"/>
        <end position="1057"/>
    </location>
</feature>
<evidence type="ECO:0000256" key="2">
    <source>
        <dbReference type="ARBA" id="ARBA00022448"/>
    </source>
</evidence>
<dbReference type="GO" id="GO:0005768">
    <property type="term" value="C:endosome"/>
    <property type="evidence" value="ECO:0007669"/>
    <property type="project" value="TreeGrafter"/>
</dbReference>
<evidence type="ECO:0000313" key="11">
    <source>
        <dbReference type="EMBL" id="TKX24548.1"/>
    </source>
</evidence>
<evidence type="ECO:0000259" key="10">
    <source>
        <dbReference type="Pfam" id="PF24598"/>
    </source>
</evidence>
<keyword evidence="2" id="KW-0813">Transport</keyword>
<protein>
    <submittedName>
        <fullName evidence="11">Dopey protein</fullName>
    </submittedName>
</protein>
<evidence type="ECO:0000313" key="12">
    <source>
        <dbReference type="Proteomes" id="UP000308133"/>
    </source>
</evidence>
<comment type="caution">
    <text evidence="11">The sequence shown here is derived from an EMBL/GenBank/DDBJ whole genome shotgun (WGS) entry which is preliminary data.</text>
</comment>
<dbReference type="InterPro" id="IPR040314">
    <property type="entry name" value="DOP1"/>
</dbReference>
<comment type="subcellular location">
    <subcellularLocation>
        <location evidence="1">Golgi apparatus membrane</location>
        <topology evidence="1">Peripheral membrane protein</topology>
    </subcellularLocation>
</comment>
<dbReference type="EMBL" id="PTQR01000039">
    <property type="protein sequence ID" value="TKX24548.1"/>
    <property type="molecule type" value="Genomic_DNA"/>
</dbReference>
<gene>
    <name evidence="11" type="ORF">C1H76_3156</name>
</gene>
<evidence type="ECO:0000259" key="8">
    <source>
        <dbReference type="Pfam" id="PF04118"/>
    </source>
</evidence>
<feature type="domain" description="DOP1 N-terminal" evidence="8">
    <location>
        <begin position="37"/>
        <end position="362"/>
    </location>
</feature>
<proteinExistence type="inferred from homology"/>
<dbReference type="GO" id="GO:0005829">
    <property type="term" value="C:cytosol"/>
    <property type="evidence" value="ECO:0007669"/>
    <property type="project" value="GOC"/>
</dbReference>
<dbReference type="PANTHER" id="PTHR14042:SF24">
    <property type="entry name" value="PROTEIN DOPEY-1 HOMOLOG"/>
    <property type="match status" value="1"/>
</dbReference>
<dbReference type="InterPro" id="IPR056458">
    <property type="entry name" value="TPR_DOP1_M"/>
</dbReference>
<comment type="similarity">
    <text evidence="6">Belongs to the DOP1 family.</text>
</comment>
<dbReference type="Proteomes" id="UP000308133">
    <property type="component" value="Unassembled WGS sequence"/>
</dbReference>
<evidence type="ECO:0000256" key="3">
    <source>
        <dbReference type="ARBA" id="ARBA00022927"/>
    </source>
</evidence>
<dbReference type="Pfam" id="PF24598">
    <property type="entry name" value="DOP1_C"/>
    <property type="match status" value="1"/>
</dbReference>
<reference evidence="11 12" key="1">
    <citation type="submission" date="2018-02" db="EMBL/GenBank/DDBJ databases">
        <title>Draft genome sequences of Elsinoe sp., causing black scab on jojoba.</title>
        <authorList>
            <person name="Stodart B."/>
            <person name="Jeffress S."/>
            <person name="Ash G."/>
            <person name="Arun Chinnappa K."/>
        </authorList>
    </citation>
    <scope>NUCLEOTIDE SEQUENCE [LARGE SCALE GENOMIC DNA]</scope>
    <source>
        <strain evidence="11 12">Hillstone_2</strain>
    </source>
</reference>
<dbReference type="GO" id="GO:0015031">
    <property type="term" value="P:protein transport"/>
    <property type="evidence" value="ECO:0007669"/>
    <property type="project" value="UniProtKB-KW"/>
</dbReference>
<evidence type="ECO:0000259" key="9">
    <source>
        <dbReference type="Pfam" id="PF24597"/>
    </source>
</evidence>
<dbReference type="GO" id="GO:0000139">
    <property type="term" value="C:Golgi membrane"/>
    <property type="evidence" value="ECO:0007669"/>
    <property type="project" value="UniProtKB-SubCell"/>
</dbReference>
<evidence type="ECO:0000256" key="5">
    <source>
        <dbReference type="ARBA" id="ARBA00023136"/>
    </source>
</evidence>
<dbReference type="Pfam" id="PF24597">
    <property type="entry name" value="TPR_DOP1_M"/>
    <property type="match status" value="1"/>
</dbReference>
<evidence type="ECO:0000256" key="1">
    <source>
        <dbReference type="ARBA" id="ARBA00004395"/>
    </source>
</evidence>
<organism evidence="11 12">
    <name type="scientific">Elsinoe australis</name>
    <dbReference type="NCBI Taxonomy" id="40998"/>
    <lineage>
        <taxon>Eukaryota</taxon>
        <taxon>Fungi</taxon>
        <taxon>Dikarya</taxon>
        <taxon>Ascomycota</taxon>
        <taxon>Pezizomycotina</taxon>
        <taxon>Dothideomycetes</taxon>
        <taxon>Dothideomycetidae</taxon>
        <taxon>Myriangiales</taxon>
        <taxon>Elsinoaceae</taxon>
        <taxon>Elsinoe</taxon>
    </lineage>
</organism>
<dbReference type="InterPro" id="IPR016024">
    <property type="entry name" value="ARM-type_fold"/>
</dbReference>
<keyword evidence="3" id="KW-0653">Protein transport</keyword>
<feature type="domain" description="DOP1-like middle TPR" evidence="9">
    <location>
        <begin position="393"/>
        <end position="581"/>
    </location>
</feature>
<dbReference type="PANTHER" id="PTHR14042">
    <property type="entry name" value="DOPEY-RELATED"/>
    <property type="match status" value="1"/>
</dbReference>
<dbReference type="Pfam" id="PF04118">
    <property type="entry name" value="Dopey_N"/>
    <property type="match status" value="1"/>
</dbReference>
<name>A0A4U7B0B9_9PEZI</name>
<evidence type="ECO:0000256" key="6">
    <source>
        <dbReference type="ARBA" id="ARBA00046326"/>
    </source>
</evidence>
<dbReference type="SUPFAM" id="SSF48371">
    <property type="entry name" value="ARM repeat"/>
    <property type="match status" value="1"/>
</dbReference>
<keyword evidence="5" id="KW-0472">Membrane</keyword>
<dbReference type="InterPro" id="IPR007249">
    <property type="entry name" value="DOP1_N"/>
</dbReference>
<evidence type="ECO:0000256" key="4">
    <source>
        <dbReference type="ARBA" id="ARBA00023034"/>
    </source>
</evidence>
<accession>A0A4U7B0B9</accession>
<dbReference type="GO" id="GO:0005802">
    <property type="term" value="C:trans-Golgi network"/>
    <property type="evidence" value="ECO:0007669"/>
    <property type="project" value="TreeGrafter"/>
</dbReference>
<evidence type="ECO:0000256" key="7">
    <source>
        <dbReference type="SAM" id="MobiDB-lite"/>
    </source>
</evidence>
<feature type="domain" description="DOP1-like C-terminal" evidence="10">
    <location>
        <begin position="1343"/>
        <end position="1808"/>
    </location>
</feature>
<sequence>MSLEPGAGQPSASSPSHGRASPNLRAGRKVEQALKNDKSLRRYAAGIDKALSSFEPSQQEWADYIAFLGRLLRAIQGVKETAVLPHATLVSLRLAQCLNPSLPSGVHQKAIEVYASVFGLLGSTNLGRDLQVFLPGLLPLLSFASLTVRPLLYDLYDDHILKISSASLRPALKSIILGLLPGIEDETSEDFDRGIQILDRLRRISAAEGEQALGPTSGDGYFWQCFFLAVMTSENRRQGALAFLSRRLPSFGSKAPPKLSNGHSVQNGDGLGDLSTEADAIVRPEPGLLVRCFAAGLSDPNILVQRGFLDLLVTHIPLHTRLLQHIVQAVDLDLLIGGAVTVVLRRDMSLNRRLWSWFLGPDTSATDGDADESDLKTPASDMGDNNNANQAAYFRNFGATSLQRCLLSMLSKGQSNTSERAKPYRVCSALMDRWEIGGFLVPSILVPALDSAFEYSLSNTGKSSDEVLRSASLFFDGIESALIWANITNELVGILDRCLEEPAKAAKSLRFLNFVVNKFNIREEDMLVVHIPKAALVGLHGFCNLVASETALPSELQRLILDFVSNLITVIPPHAFKDSSMGPGSPHITNEQCTAAVDMIKSASADLDQMAPTPLSATLPPRTSALLLHTASAAFVRCISNQSLYLSISQVADILINLVTKVQDLHGLNRRALSEAMALALDRITNAWGTNDQDFILAAAIINVWTVMIENSKDASQDRWNEESNLESIAAEFLWFSLSHSAPKHHVEAVRLLWRLNRLSNGSLQGVDIESFAPQRMLAGKDQLHEFERFTTLWEHSVQHQPMRTERKASSLVRRTSSYAHTLEISSLEAERLLSIPLMILLDSLDNLGSDAAAFAVAWLRNLPSLDRIFSGLLGQVEDQVASFRNQSKEHQSVFRQKRSAQQSVDGIHGSTKRLTNILQTGSSYTWKVLAEIRSHDDDTATPALSGIEFLARFCADVLDTIDCGSFDGLQRQLMRLLDLLLSGEIVAGLRDQHLEQTLISVLRKLIQLNKSTLQVDYLNTISKALKVRETPAELQDETTTRSLDAASRPSEVGRQNSVEAALDPPAGLFDCIKEAISSPSSRQILEHWMSFLTGVLPVYSHVMFSAMIPLVECFCRQINTVFRNLRTMSTTSISPEKQIPISSLPWLLHGLELVLASAHGGLDSATSDSAAVKPSPSSQTFFGSSIMSPVGNPNKTAKSNSRLTVILCVHDAVEICFNMWAWASYRSETDEADPTSAATTAFNALKLRNRTKKILEHLFSAEGLECTEKMATLYMRAKDDQSTDFDASNVFSLLNVLGAARPRNTVPLILNALYSRTNMEALDFSRRSTLTCDLAAADVVEFLLQYVSTIEDDALDEIWADCITFLRDVLSNPLPHRQVLPPLLEFIALLAEKIDNTNFGELQQMHRALADLFSRLLTAMFTVRPAGGSDGTSRSSGNSGTRTGDLVSSLIVVAPKLQAVLESSDRILTAVNNMTTYAVSPNFHAKSFPENIRPELLQLLLLISKQTPEAKLWKREVHDAYSDSRIFATSPTTMAEHWFPVLRKWSLTEKNLVADILARIVAPSTAVLMFGVGANSARLSADRTAQHNLRRTALLLLANDQDALMPSVQTIETKLGELCTASPSSSPSCATRAEVFMLWRALFLNTSEIHLAVLWPTINATLQAALMSALPDGPDQDTYNNLSLLQACKLLDLLATLQPDDFQLHEWTFITNTIDAVYAGTSASSAIVDEVAEALTSTAGDSPDKLQADTNLISGESERPGFKKPMLADLKLDAADAKAMARDDFVRQVLMPFFNGLSMSAYEKTYGMGVLDWEACRRDLVADLMDEETVV</sequence>
<feature type="region of interest" description="Disordered" evidence="7">
    <location>
        <begin position="1"/>
        <end position="29"/>
    </location>
</feature>
<dbReference type="GO" id="GO:0006895">
    <property type="term" value="P:Golgi to endosome transport"/>
    <property type="evidence" value="ECO:0007669"/>
    <property type="project" value="InterPro"/>
</dbReference>
<dbReference type="InterPro" id="IPR056457">
    <property type="entry name" value="DOP1_C"/>
</dbReference>
<keyword evidence="4" id="KW-0333">Golgi apparatus</keyword>